<comment type="caution">
    <text evidence="1">The sequence shown here is derived from an EMBL/GenBank/DDBJ whole genome shotgun (WGS) entry which is preliminary data.</text>
</comment>
<gene>
    <name evidence="1" type="ORF">L6164_011900</name>
</gene>
<dbReference type="Proteomes" id="UP000828941">
    <property type="component" value="Chromosome 5"/>
</dbReference>
<organism evidence="1 2">
    <name type="scientific">Bauhinia variegata</name>
    <name type="common">Purple orchid tree</name>
    <name type="synonym">Phanera variegata</name>
    <dbReference type="NCBI Taxonomy" id="167791"/>
    <lineage>
        <taxon>Eukaryota</taxon>
        <taxon>Viridiplantae</taxon>
        <taxon>Streptophyta</taxon>
        <taxon>Embryophyta</taxon>
        <taxon>Tracheophyta</taxon>
        <taxon>Spermatophyta</taxon>
        <taxon>Magnoliopsida</taxon>
        <taxon>eudicotyledons</taxon>
        <taxon>Gunneridae</taxon>
        <taxon>Pentapetalae</taxon>
        <taxon>rosids</taxon>
        <taxon>fabids</taxon>
        <taxon>Fabales</taxon>
        <taxon>Fabaceae</taxon>
        <taxon>Cercidoideae</taxon>
        <taxon>Cercideae</taxon>
        <taxon>Bauhiniinae</taxon>
        <taxon>Bauhinia</taxon>
    </lineage>
</organism>
<reference evidence="1 2" key="1">
    <citation type="journal article" date="2022" name="DNA Res.">
        <title>Chromosomal-level genome assembly of the orchid tree Bauhinia variegata (Leguminosae; Cercidoideae) supports the allotetraploid origin hypothesis of Bauhinia.</title>
        <authorList>
            <person name="Zhong Y."/>
            <person name="Chen Y."/>
            <person name="Zheng D."/>
            <person name="Pang J."/>
            <person name="Liu Y."/>
            <person name="Luo S."/>
            <person name="Meng S."/>
            <person name="Qian L."/>
            <person name="Wei D."/>
            <person name="Dai S."/>
            <person name="Zhou R."/>
        </authorList>
    </citation>
    <scope>NUCLEOTIDE SEQUENCE [LARGE SCALE GENOMIC DNA]</scope>
    <source>
        <strain evidence="1">BV-YZ2020</strain>
    </source>
</reference>
<dbReference type="EMBL" id="CM039430">
    <property type="protein sequence ID" value="KAI4344704.1"/>
    <property type="molecule type" value="Genomic_DNA"/>
</dbReference>
<proteinExistence type="predicted"/>
<protein>
    <submittedName>
        <fullName evidence="1">Uncharacterized protein</fullName>
    </submittedName>
</protein>
<accession>A0ACB9P9U2</accession>
<keyword evidence="2" id="KW-1185">Reference proteome</keyword>
<evidence type="ECO:0000313" key="2">
    <source>
        <dbReference type="Proteomes" id="UP000828941"/>
    </source>
</evidence>
<name>A0ACB9P9U2_BAUVA</name>
<evidence type="ECO:0000313" key="1">
    <source>
        <dbReference type="EMBL" id="KAI4344704.1"/>
    </source>
</evidence>
<sequence>MASKALVGVSIILVVGVVIGLIAGVTRSGDGSEAQVSTTTRNVVAMCNSTDYKQQCVQSMSSVADNKNATVKDYIQAAIDYTITEVQEAMKKSQGLGKDGLNSTDKMGLEDCKDLLEYAIDELQASFSMVGDSKLHTLADREAELKNWLSAVISYQQTCLDGVEKADVKQELNNGLLNATELTSNALAIVSAMSEIMSSFNITSPINISATSRRLLESEGSKGEFPSWVSASDRKLLQTSTRMQPNAVVAKDGSGQYDTITAALAAYPKKHTGRYVIYVKAGVYDEYITVTKKQINVFVYGDGPDKTIVTGSKSYTGGVSTFRTAPFAVVGSGFMAKDMGFRNTAGPEGHQAVALRVQADRSSFYNCRMEAYQDTLYVQAHRQFYRNCVVMGTVDFIFGDATAVIQNSQLIVRKPMPKQQNMVTAHGRLDRRETTGLVIQNCKIIPDQALIPTKLETRSYLGRPWKPYSRTIIMESFIDEFIQPQGWMPWRDTLYLDTLDYREYSNRGPGAATDKRVTWKGYHVIKDTNEATQFTPGPFLQAADWLPATGVPNYLGFTNPKDML</sequence>